<dbReference type="PANTHER" id="PTHR10491">
    <property type="entry name" value="DTDP-4-DEHYDRORHAMNOSE REDUCTASE"/>
    <property type="match status" value="1"/>
</dbReference>
<dbReference type="InterPro" id="IPR029903">
    <property type="entry name" value="RmlD-like-bd"/>
</dbReference>
<evidence type="ECO:0000256" key="5">
    <source>
        <dbReference type="ARBA" id="ARBA00048200"/>
    </source>
</evidence>
<proteinExistence type="inferred from homology"/>
<feature type="domain" description="RmlD-like substrate binding" evidence="7">
    <location>
        <begin position="3"/>
        <end position="281"/>
    </location>
</feature>
<sequence>MKTILVTGANGQLGQCFHKQSKKYPNFKFLFCTSKELDITSRADLQQFFGEHQIDFCINTAAYTNVEQAENEKDKAFLVNSEAARNLAEICKEYKAVLFHFSTDYVFNGQSKEPYKETDEVDPINVYGASKLKGEKAIHSLMDNYFILRTSWLYSEFGHNFFRTILRKAEDKAELNITTSQIGTPTNANDLAEFVFKIINSGSQAFGLYHFSNEGEATWYDFAEEILKYSGKMDQVQLNKTGFFKTLAVRPEYSVLSKEMVIQQFGPVKHWKTSLHELIDTID</sequence>
<dbReference type="InterPro" id="IPR036291">
    <property type="entry name" value="NAD(P)-bd_dom_sf"/>
</dbReference>
<dbReference type="Proteomes" id="UP001139414">
    <property type="component" value="Unassembled WGS sequence"/>
</dbReference>
<evidence type="ECO:0000256" key="3">
    <source>
        <dbReference type="ARBA" id="ARBA00012929"/>
    </source>
</evidence>
<organism evidence="8 9">
    <name type="scientific">Christiangramia sediminis</name>
    <dbReference type="NCBI Taxonomy" id="2881336"/>
    <lineage>
        <taxon>Bacteria</taxon>
        <taxon>Pseudomonadati</taxon>
        <taxon>Bacteroidota</taxon>
        <taxon>Flavobacteriia</taxon>
        <taxon>Flavobacteriales</taxon>
        <taxon>Flavobacteriaceae</taxon>
        <taxon>Christiangramia</taxon>
    </lineage>
</organism>
<dbReference type="NCBIfam" id="TIGR01214">
    <property type="entry name" value="rmlD"/>
    <property type="match status" value="1"/>
</dbReference>
<evidence type="ECO:0000256" key="1">
    <source>
        <dbReference type="ARBA" id="ARBA00004781"/>
    </source>
</evidence>
<evidence type="ECO:0000256" key="4">
    <source>
        <dbReference type="ARBA" id="ARBA00017099"/>
    </source>
</evidence>
<evidence type="ECO:0000256" key="2">
    <source>
        <dbReference type="ARBA" id="ARBA00010944"/>
    </source>
</evidence>
<keyword evidence="6 8" id="KW-0560">Oxidoreductase</keyword>
<accession>A0A9X1LK66</accession>
<evidence type="ECO:0000313" key="9">
    <source>
        <dbReference type="Proteomes" id="UP001139414"/>
    </source>
</evidence>
<protein>
    <recommendedName>
        <fullName evidence="4 6">dTDP-4-dehydrorhamnose reductase</fullName>
        <ecNumber evidence="3 6">1.1.1.133</ecNumber>
    </recommendedName>
</protein>
<comment type="similarity">
    <text evidence="2 6">Belongs to the dTDP-4-dehydrorhamnose reductase family.</text>
</comment>
<dbReference type="GO" id="GO:0008831">
    <property type="term" value="F:dTDP-4-dehydrorhamnose reductase activity"/>
    <property type="evidence" value="ECO:0007669"/>
    <property type="project" value="UniProtKB-EC"/>
</dbReference>
<dbReference type="GO" id="GO:0005829">
    <property type="term" value="C:cytosol"/>
    <property type="evidence" value="ECO:0007669"/>
    <property type="project" value="TreeGrafter"/>
</dbReference>
<keyword evidence="9" id="KW-1185">Reference proteome</keyword>
<evidence type="ECO:0000313" key="8">
    <source>
        <dbReference type="EMBL" id="MCB7481883.1"/>
    </source>
</evidence>
<gene>
    <name evidence="8" type="primary">rfbD</name>
    <name evidence="8" type="ORF">LGQ90_11470</name>
</gene>
<evidence type="ECO:0000256" key="6">
    <source>
        <dbReference type="RuleBase" id="RU364082"/>
    </source>
</evidence>
<dbReference type="GO" id="GO:0019305">
    <property type="term" value="P:dTDP-rhamnose biosynthetic process"/>
    <property type="evidence" value="ECO:0007669"/>
    <property type="project" value="TreeGrafter"/>
</dbReference>
<dbReference type="AlphaFoldDB" id="A0A9X1LK66"/>
<comment type="catalytic activity">
    <reaction evidence="5">
        <text>dTDP-beta-L-rhamnose + NADP(+) = dTDP-4-dehydro-beta-L-rhamnose + NADPH + H(+)</text>
        <dbReference type="Rhea" id="RHEA:21796"/>
        <dbReference type="ChEBI" id="CHEBI:15378"/>
        <dbReference type="ChEBI" id="CHEBI:57510"/>
        <dbReference type="ChEBI" id="CHEBI:57783"/>
        <dbReference type="ChEBI" id="CHEBI:58349"/>
        <dbReference type="ChEBI" id="CHEBI:62830"/>
        <dbReference type="EC" id="1.1.1.133"/>
    </reaction>
</comment>
<comment type="function">
    <text evidence="6">Catalyzes the reduction of dTDP-6-deoxy-L-lyxo-4-hexulose to yield dTDP-L-rhamnose.</text>
</comment>
<dbReference type="EMBL" id="JAJBZG010000005">
    <property type="protein sequence ID" value="MCB7481883.1"/>
    <property type="molecule type" value="Genomic_DNA"/>
</dbReference>
<dbReference type="EC" id="1.1.1.133" evidence="3 6"/>
<dbReference type="RefSeq" id="WP_229341200.1">
    <property type="nucleotide sequence ID" value="NZ_JAJBZG010000005.1"/>
</dbReference>
<dbReference type="Gene3D" id="3.40.50.720">
    <property type="entry name" value="NAD(P)-binding Rossmann-like Domain"/>
    <property type="match status" value="1"/>
</dbReference>
<keyword evidence="6" id="KW-0521">NADP</keyword>
<dbReference type="Gene3D" id="3.90.25.10">
    <property type="entry name" value="UDP-galactose 4-epimerase, domain 1"/>
    <property type="match status" value="1"/>
</dbReference>
<dbReference type="SUPFAM" id="SSF51735">
    <property type="entry name" value="NAD(P)-binding Rossmann-fold domains"/>
    <property type="match status" value="1"/>
</dbReference>
<name>A0A9X1LK66_9FLAO</name>
<dbReference type="CDD" id="cd05254">
    <property type="entry name" value="dTDP_HR_like_SDR_e"/>
    <property type="match status" value="1"/>
</dbReference>
<dbReference type="Pfam" id="PF04321">
    <property type="entry name" value="RmlD_sub_bind"/>
    <property type="match status" value="1"/>
</dbReference>
<evidence type="ECO:0000259" key="7">
    <source>
        <dbReference type="Pfam" id="PF04321"/>
    </source>
</evidence>
<dbReference type="PANTHER" id="PTHR10491:SF4">
    <property type="entry name" value="METHIONINE ADENOSYLTRANSFERASE 2 SUBUNIT BETA"/>
    <property type="match status" value="1"/>
</dbReference>
<dbReference type="InterPro" id="IPR005913">
    <property type="entry name" value="dTDP_dehydrorham_reduct"/>
</dbReference>
<reference evidence="8" key="1">
    <citation type="submission" date="2021-10" db="EMBL/GenBank/DDBJ databases">
        <title>Gramella sp. ASW11-100T, isolated from marine sediment.</title>
        <authorList>
            <person name="Xia C."/>
        </authorList>
    </citation>
    <scope>NUCLEOTIDE SEQUENCE</scope>
    <source>
        <strain evidence="8">ASW11-100</strain>
    </source>
</reference>
<comment type="caution">
    <text evidence="8">The sequence shown here is derived from an EMBL/GenBank/DDBJ whole genome shotgun (WGS) entry which is preliminary data.</text>
</comment>
<comment type="pathway">
    <text evidence="1 6">Carbohydrate biosynthesis; dTDP-L-rhamnose biosynthesis.</text>
</comment>